<sequence length="24" mass="2922">YPISHVYKLDKNISTHTFLWRCVT</sequence>
<proteinExistence type="predicted"/>
<keyword evidence="2" id="KW-1185">Reference proteome</keyword>
<accession>A0AAV4RR34</accession>
<protein>
    <submittedName>
        <fullName evidence="1">Uncharacterized protein</fullName>
    </submittedName>
</protein>
<comment type="caution">
    <text evidence="1">The sequence shown here is derived from an EMBL/GenBank/DDBJ whole genome shotgun (WGS) entry which is preliminary data.</text>
</comment>
<dbReference type="Proteomes" id="UP001054945">
    <property type="component" value="Unassembled WGS sequence"/>
</dbReference>
<name>A0AAV4RR34_CAEEX</name>
<reference evidence="1 2" key="1">
    <citation type="submission" date="2021-06" db="EMBL/GenBank/DDBJ databases">
        <title>Caerostris extrusa draft genome.</title>
        <authorList>
            <person name="Kono N."/>
            <person name="Arakawa K."/>
        </authorList>
    </citation>
    <scope>NUCLEOTIDE SEQUENCE [LARGE SCALE GENOMIC DNA]</scope>
</reference>
<dbReference type="EMBL" id="BPLR01008332">
    <property type="protein sequence ID" value="GIY23920.1"/>
    <property type="molecule type" value="Genomic_DNA"/>
</dbReference>
<evidence type="ECO:0000313" key="2">
    <source>
        <dbReference type="Proteomes" id="UP001054945"/>
    </source>
</evidence>
<evidence type="ECO:0000313" key="1">
    <source>
        <dbReference type="EMBL" id="GIY23920.1"/>
    </source>
</evidence>
<feature type="non-terminal residue" evidence="1">
    <location>
        <position position="1"/>
    </location>
</feature>
<dbReference type="AlphaFoldDB" id="A0AAV4RR34"/>
<organism evidence="1 2">
    <name type="scientific">Caerostris extrusa</name>
    <name type="common">Bark spider</name>
    <name type="synonym">Caerostris bankana</name>
    <dbReference type="NCBI Taxonomy" id="172846"/>
    <lineage>
        <taxon>Eukaryota</taxon>
        <taxon>Metazoa</taxon>
        <taxon>Ecdysozoa</taxon>
        <taxon>Arthropoda</taxon>
        <taxon>Chelicerata</taxon>
        <taxon>Arachnida</taxon>
        <taxon>Araneae</taxon>
        <taxon>Araneomorphae</taxon>
        <taxon>Entelegynae</taxon>
        <taxon>Araneoidea</taxon>
        <taxon>Araneidae</taxon>
        <taxon>Caerostris</taxon>
    </lineage>
</organism>
<gene>
    <name evidence="1" type="ORF">CEXT_419131</name>
</gene>